<evidence type="ECO:0000256" key="1">
    <source>
        <dbReference type="SAM" id="MobiDB-lite"/>
    </source>
</evidence>
<gene>
    <name evidence="3" type="ORF">V5O48_006863</name>
</gene>
<sequence>MGKKKASKKSSQSPDSAQNLDGTQTDQNSTGNAPKKARGRQTWAKGEKLDLLLSLKALFERDPSAMYHQAVRIFIERWGYDLPPDQAPEPGKVYVTRDINKFSGEDQVIEEERCEAFRQDLHDKISNWARYRWRDKQTDSAGVCELLRTVLKIHTEKPKRLREREFYQKEFYASRLKAGFDEFWKDRKNHVKSGTCMAEINRYCNRRWASEDDEFKAELRALMNEKYEKELADYKLREEWKGDAESFAKVYAKTQSILPSLVCAIAMMFGSGCTLFIYGPRSDGEIAVDSVSATVPGAISRKGLSQFAVGEYARMHAVCEQYAAALFTKEYCASRKLEADMPIEPAGELQEAAGNVYRSVGRGPVAVSGPVISAPKDSNSSDSSLTLSLPSQTSPASESLATVTSGLHPGLLTTESASSQLASSTINPPPHNLKTLSDQEWSSFAQVLPPHMQELHGMGGTEMGMGVTSQEMMSSGSGHSAPINQHMFSNGEGFNFNVNQNFSNPHIHGAGIPPFDDAHLNGMQPGMPLLYNENGMQFGDGTHLGNMNGSSSSSGQHFNAQEFGAVDGCAPQADNLLIPSVVGAPTQPEMDEAGTRSSLSDLPPQVQVLVQKPVARGKENTMRKRKAADTSNPSAHTPNTLPKRRQTTEVTVRNGANTAGQKGGGDVVDEGDGVGVGEGVDHSEDDLDVPVASRRTRRVQQCPTKFAMGGPGTFGQASSQPAQSGGHKAKAPAPKKAAPKKAAPKKDPAPKKTTKGKKAAKN</sequence>
<feature type="compositionally biased region" description="Low complexity" evidence="1">
    <location>
        <begin position="373"/>
        <end position="397"/>
    </location>
</feature>
<feature type="region of interest" description="Disordered" evidence="1">
    <location>
        <begin position="371"/>
        <end position="402"/>
    </location>
</feature>
<feature type="region of interest" description="Disordered" evidence="1">
    <location>
        <begin position="584"/>
        <end position="762"/>
    </location>
</feature>
<feature type="region of interest" description="Disordered" evidence="1">
    <location>
        <begin position="416"/>
        <end position="436"/>
    </location>
</feature>
<feature type="transmembrane region" description="Helical" evidence="2">
    <location>
        <begin position="257"/>
        <end position="278"/>
    </location>
</feature>
<evidence type="ECO:0000256" key="2">
    <source>
        <dbReference type="SAM" id="Phobius"/>
    </source>
</evidence>
<feature type="compositionally biased region" description="Polar residues" evidence="1">
    <location>
        <begin position="629"/>
        <end position="640"/>
    </location>
</feature>
<accession>A0ABR3FIQ3</accession>
<organism evidence="3 4">
    <name type="scientific">Marasmius crinis-equi</name>
    <dbReference type="NCBI Taxonomy" id="585013"/>
    <lineage>
        <taxon>Eukaryota</taxon>
        <taxon>Fungi</taxon>
        <taxon>Dikarya</taxon>
        <taxon>Basidiomycota</taxon>
        <taxon>Agaricomycotina</taxon>
        <taxon>Agaricomycetes</taxon>
        <taxon>Agaricomycetidae</taxon>
        <taxon>Agaricales</taxon>
        <taxon>Marasmiineae</taxon>
        <taxon>Marasmiaceae</taxon>
        <taxon>Marasmius</taxon>
    </lineage>
</organism>
<feature type="compositionally biased region" description="Polar residues" evidence="1">
    <location>
        <begin position="19"/>
        <end position="32"/>
    </location>
</feature>
<feature type="compositionally biased region" description="Polar residues" evidence="1">
    <location>
        <begin position="416"/>
        <end position="426"/>
    </location>
</feature>
<evidence type="ECO:0000313" key="4">
    <source>
        <dbReference type="Proteomes" id="UP001465976"/>
    </source>
</evidence>
<keyword evidence="2" id="KW-0472">Membrane</keyword>
<keyword evidence="2" id="KW-1133">Transmembrane helix</keyword>
<protein>
    <submittedName>
        <fullName evidence="3">Uncharacterized protein</fullName>
    </submittedName>
</protein>
<reference evidence="3 4" key="1">
    <citation type="submission" date="2024-02" db="EMBL/GenBank/DDBJ databases">
        <title>A draft genome for the cacao thread blight pathogen Marasmius crinis-equi.</title>
        <authorList>
            <person name="Cohen S.P."/>
            <person name="Baruah I.K."/>
            <person name="Amoako-Attah I."/>
            <person name="Bukari Y."/>
            <person name="Meinhardt L.W."/>
            <person name="Bailey B.A."/>
        </authorList>
    </citation>
    <scope>NUCLEOTIDE SEQUENCE [LARGE SCALE GENOMIC DNA]</scope>
    <source>
        <strain evidence="3 4">GH-76</strain>
    </source>
</reference>
<keyword evidence="4" id="KW-1185">Reference proteome</keyword>
<evidence type="ECO:0000313" key="3">
    <source>
        <dbReference type="EMBL" id="KAL0575113.1"/>
    </source>
</evidence>
<comment type="caution">
    <text evidence="3">The sequence shown here is derived from an EMBL/GenBank/DDBJ whole genome shotgun (WGS) entry which is preliminary data.</text>
</comment>
<feature type="compositionally biased region" description="Low complexity" evidence="1">
    <location>
        <begin position="9"/>
        <end position="18"/>
    </location>
</feature>
<proteinExistence type="predicted"/>
<feature type="region of interest" description="Disordered" evidence="1">
    <location>
        <begin position="1"/>
        <end position="42"/>
    </location>
</feature>
<feature type="compositionally biased region" description="Polar residues" evidence="1">
    <location>
        <begin position="648"/>
        <end position="660"/>
    </location>
</feature>
<name>A0ABR3FIQ3_9AGAR</name>
<dbReference type="Proteomes" id="UP001465976">
    <property type="component" value="Unassembled WGS sequence"/>
</dbReference>
<dbReference type="EMBL" id="JBAHYK010000335">
    <property type="protein sequence ID" value="KAL0575113.1"/>
    <property type="molecule type" value="Genomic_DNA"/>
</dbReference>
<keyword evidence="2" id="KW-0812">Transmembrane</keyword>
<feature type="compositionally biased region" description="Basic residues" evidence="1">
    <location>
        <begin position="752"/>
        <end position="762"/>
    </location>
</feature>
<feature type="compositionally biased region" description="Low complexity" evidence="1">
    <location>
        <begin position="602"/>
        <end position="614"/>
    </location>
</feature>